<evidence type="ECO:0000256" key="1">
    <source>
        <dbReference type="SAM" id="Phobius"/>
    </source>
</evidence>
<accession>A0A5Q5BJ44</accession>
<keyword evidence="1" id="KW-1133">Transmembrane helix</keyword>
<sequence>MTAPDRPEPGPDAGMEDIEADIEATRRELGETVEALSAKLDVKQQAKDKVDETKHRVVEKAHTAQHVVADNPQKSIPVAAFVVAVVVAVGVVVWRRRH</sequence>
<gene>
    <name evidence="2" type="ordered locus">Mmcs_2235</name>
</gene>
<evidence type="ECO:0008006" key="3">
    <source>
        <dbReference type="Google" id="ProtNLM"/>
    </source>
</evidence>
<keyword evidence="1" id="KW-0812">Transmembrane</keyword>
<dbReference type="EMBL" id="CP000384">
    <property type="protein sequence ID" value="ABG08343.1"/>
    <property type="molecule type" value="Genomic_DNA"/>
</dbReference>
<dbReference type="InterPro" id="IPR022062">
    <property type="entry name" value="DUF3618"/>
</dbReference>
<organism evidence="2">
    <name type="scientific">Mycobacterium sp. (strain MCS)</name>
    <dbReference type="NCBI Taxonomy" id="164756"/>
    <lineage>
        <taxon>Bacteria</taxon>
        <taxon>Bacillati</taxon>
        <taxon>Actinomycetota</taxon>
        <taxon>Actinomycetes</taxon>
        <taxon>Mycobacteriales</taxon>
        <taxon>Mycobacteriaceae</taxon>
        <taxon>Mycobacterium</taxon>
    </lineage>
</organism>
<proteinExistence type="predicted"/>
<name>A0A5Q5BJ44_MYCSS</name>
<feature type="transmembrane region" description="Helical" evidence="1">
    <location>
        <begin position="76"/>
        <end position="94"/>
    </location>
</feature>
<dbReference type="KEGG" id="mmc:Mmcs_2235"/>
<dbReference type="Pfam" id="PF12277">
    <property type="entry name" value="DUF3618"/>
    <property type="match status" value="1"/>
</dbReference>
<protein>
    <recommendedName>
        <fullName evidence="3">DUF3618 domain-containing protein</fullName>
    </recommendedName>
</protein>
<keyword evidence="1" id="KW-0472">Membrane</keyword>
<reference evidence="2" key="1">
    <citation type="submission" date="2006-06" db="EMBL/GenBank/DDBJ databases">
        <title>Complete sequence of chromosome of Mycobacterium sp. MCS.</title>
        <authorList>
            <consortium name="US DOE Joint Genome Institute"/>
            <person name="Copeland A."/>
            <person name="Lucas S."/>
            <person name="Lapidus A."/>
            <person name="Barry K."/>
            <person name="Detter J.C."/>
            <person name="Glavina del Rio T."/>
            <person name="Hammon N."/>
            <person name="Israni S."/>
            <person name="Dalin E."/>
            <person name="Tice H."/>
            <person name="Pitluck S."/>
            <person name="Martinez M."/>
            <person name="Schmutz J."/>
            <person name="Larimer F."/>
            <person name="Land M."/>
            <person name="Hauser L."/>
            <person name="Kyrpides N."/>
            <person name="Kim E."/>
            <person name="Miller C.D."/>
            <person name="Hughes J.E."/>
            <person name="Anderson A.J."/>
            <person name="Sims R.C."/>
            <person name="Richardson P."/>
        </authorList>
    </citation>
    <scope>NUCLEOTIDE SEQUENCE [LARGE SCALE GENOMIC DNA]</scope>
    <source>
        <strain evidence="2">MCS</strain>
    </source>
</reference>
<evidence type="ECO:0000313" key="2">
    <source>
        <dbReference type="EMBL" id="ABG08343.1"/>
    </source>
</evidence>
<dbReference type="AlphaFoldDB" id="A0A5Q5BJ44"/>